<dbReference type="RefSeq" id="XP_047766913.1">
    <property type="nucleotide sequence ID" value="XM_047910952.1"/>
</dbReference>
<dbReference type="InterPro" id="IPR016166">
    <property type="entry name" value="FAD-bd_PCMH"/>
</dbReference>
<proteinExistence type="inferred from homology"/>
<dbReference type="OrthoDB" id="2151789at2759"/>
<evidence type="ECO:0000256" key="2">
    <source>
        <dbReference type="ARBA" id="ARBA00005466"/>
    </source>
</evidence>
<feature type="domain" description="FAD-binding PCMH-type" evidence="6">
    <location>
        <begin position="38"/>
        <end position="208"/>
    </location>
</feature>
<evidence type="ECO:0000256" key="5">
    <source>
        <dbReference type="ARBA" id="ARBA00023002"/>
    </source>
</evidence>
<dbReference type="GO" id="GO:0071949">
    <property type="term" value="F:FAD binding"/>
    <property type="evidence" value="ECO:0007669"/>
    <property type="project" value="InterPro"/>
</dbReference>
<dbReference type="AlphaFoldDB" id="A0A9Q8PHL3"/>
<dbReference type="InterPro" id="IPR006094">
    <property type="entry name" value="Oxid_FAD_bind_N"/>
</dbReference>
<sequence>MTITDQETSELRALCPGATYTRSDDEFSTKSAPWSVWADRHPQLVVEPRDLPTMQQVVKYLHTHKDIDFCIGNTGTGGASASDVCPSMHGFKDFLWEPSTATVTLGAGWSWGEVDKLMEEKTDSYACLFPRGTWVGVTGGALVGGLSWLSHEHGMISDPQNLLDAQVVLRAGRTVWAAKQEPDLMWALRVGGGNFGVVTAPKMHAKKVPKDIFAGIISIPYSSLAETSKAVAAMHARPSDPKVAMHITNQGPGMGTPDQGAKPNIAIMPIDFHGEAHARSEEGFAWAWNLPGAVETVGTSCSFKDVNALADSFKNYQGKNMFWLSAPLISSLDPQTLIRAFKWYEDSYHLHHAFGTGSTVLLEFMQEPAFNSTPSKTSTAWPRGRGRRHVMQLVLGCDPNEHPKNGMGIRELVMKRFEEAGLEIGGREAWMGEWHAGFLHEWNDLEEVFGENWGRLREVKKFHDPGNRFDKGVDLADGWVTRGSNMA</sequence>
<dbReference type="PROSITE" id="PS51387">
    <property type="entry name" value="FAD_PCMH"/>
    <property type="match status" value="1"/>
</dbReference>
<dbReference type="Proteomes" id="UP000756132">
    <property type="component" value="Chromosome 10"/>
</dbReference>
<dbReference type="SUPFAM" id="SSF56176">
    <property type="entry name" value="FAD-binding/transporter-associated domain-like"/>
    <property type="match status" value="1"/>
</dbReference>
<dbReference type="PANTHER" id="PTHR42973:SF39">
    <property type="entry name" value="FAD-BINDING PCMH-TYPE DOMAIN-CONTAINING PROTEIN"/>
    <property type="match status" value="1"/>
</dbReference>
<dbReference type="Gene3D" id="3.30.465.10">
    <property type="match status" value="1"/>
</dbReference>
<accession>A0A9Q8PHL3</accession>
<comment type="cofactor">
    <cofactor evidence="1">
        <name>FAD</name>
        <dbReference type="ChEBI" id="CHEBI:57692"/>
    </cofactor>
</comment>
<evidence type="ECO:0000256" key="1">
    <source>
        <dbReference type="ARBA" id="ARBA00001974"/>
    </source>
</evidence>
<dbReference type="InterPro" id="IPR050416">
    <property type="entry name" value="FAD-linked_Oxidoreductase"/>
</dbReference>
<dbReference type="OMA" id="DCTYLIF"/>
<evidence type="ECO:0000313" key="8">
    <source>
        <dbReference type="Proteomes" id="UP000756132"/>
    </source>
</evidence>
<protein>
    <submittedName>
        <fullName evidence="7">FAD-linked oxidoreductase pyvE</fullName>
    </submittedName>
</protein>
<reference evidence="7" key="2">
    <citation type="journal article" date="2022" name="Microb. Genom.">
        <title>A chromosome-scale genome assembly of the tomato pathogen Cladosporium fulvum reveals a compartmentalized genome architecture and the presence of a dispensable chromosome.</title>
        <authorList>
            <person name="Zaccaron A.Z."/>
            <person name="Chen L.H."/>
            <person name="Samaras A."/>
            <person name="Stergiopoulos I."/>
        </authorList>
    </citation>
    <scope>NUCLEOTIDE SEQUENCE</scope>
    <source>
        <strain evidence="7">Race5_Kim</strain>
    </source>
</reference>
<dbReference type="Pfam" id="PF01565">
    <property type="entry name" value="FAD_binding_4"/>
    <property type="match status" value="1"/>
</dbReference>
<reference evidence="7" key="1">
    <citation type="submission" date="2021-12" db="EMBL/GenBank/DDBJ databases">
        <authorList>
            <person name="Zaccaron A."/>
            <person name="Stergiopoulos I."/>
        </authorList>
    </citation>
    <scope>NUCLEOTIDE SEQUENCE</scope>
    <source>
        <strain evidence="7">Race5_Kim</strain>
    </source>
</reference>
<dbReference type="PANTHER" id="PTHR42973">
    <property type="entry name" value="BINDING OXIDOREDUCTASE, PUTATIVE (AFU_ORTHOLOGUE AFUA_1G17690)-RELATED"/>
    <property type="match status" value="1"/>
</dbReference>
<evidence type="ECO:0000313" key="7">
    <source>
        <dbReference type="EMBL" id="UJO22547.1"/>
    </source>
</evidence>
<dbReference type="GeneID" id="71991682"/>
<dbReference type="Gene3D" id="3.40.462.20">
    <property type="match status" value="1"/>
</dbReference>
<evidence type="ECO:0000256" key="3">
    <source>
        <dbReference type="ARBA" id="ARBA00022630"/>
    </source>
</evidence>
<name>A0A9Q8PHL3_PASFU</name>
<gene>
    <name evidence="7" type="ORF">CLAFUR5_11804</name>
</gene>
<evidence type="ECO:0000259" key="6">
    <source>
        <dbReference type="PROSITE" id="PS51387"/>
    </source>
</evidence>
<keyword evidence="3" id="KW-0285">Flavoprotein</keyword>
<dbReference type="KEGG" id="ffu:CLAFUR5_11804"/>
<keyword evidence="4" id="KW-0274">FAD</keyword>
<comment type="similarity">
    <text evidence="2">Belongs to the oxygen-dependent FAD-linked oxidoreductase family.</text>
</comment>
<dbReference type="GO" id="GO:0016491">
    <property type="term" value="F:oxidoreductase activity"/>
    <property type="evidence" value="ECO:0007669"/>
    <property type="project" value="UniProtKB-KW"/>
</dbReference>
<dbReference type="InterPro" id="IPR016169">
    <property type="entry name" value="FAD-bd_PCMH_sub2"/>
</dbReference>
<dbReference type="InterPro" id="IPR036318">
    <property type="entry name" value="FAD-bd_PCMH-like_sf"/>
</dbReference>
<keyword evidence="8" id="KW-1185">Reference proteome</keyword>
<dbReference type="EMBL" id="CP090172">
    <property type="protein sequence ID" value="UJO22547.1"/>
    <property type="molecule type" value="Genomic_DNA"/>
</dbReference>
<keyword evidence="5" id="KW-0560">Oxidoreductase</keyword>
<evidence type="ECO:0000256" key="4">
    <source>
        <dbReference type="ARBA" id="ARBA00022827"/>
    </source>
</evidence>
<organism evidence="7 8">
    <name type="scientific">Passalora fulva</name>
    <name type="common">Tomato leaf mold</name>
    <name type="synonym">Cladosporium fulvum</name>
    <dbReference type="NCBI Taxonomy" id="5499"/>
    <lineage>
        <taxon>Eukaryota</taxon>
        <taxon>Fungi</taxon>
        <taxon>Dikarya</taxon>
        <taxon>Ascomycota</taxon>
        <taxon>Pezizomycotina</taxon>
        <taxon>Dothideomycetes</taxon>
        <taxon>Dothideomycetidae</taxon>
        <taxon>Mycosphaerellales</taxon>
        <taxon>Mycosphaerellaceae</taxon>
        <taxon>Fulvia</taxon>
    </lineage>
</organism>